<protein>
    <submittedName>
        <fullName evidence="8">Acetolactate synthase-1/2/3 large subunit</fullName>
        <ecNumber evidence="8">2.2.1.6</ecNumber>
    </submittedName>
</protein>
<dbReference type="SUPFAM" id="SSF52467">
    <property type="entry name" value="DHS-like NAD/FAD-binding domain"/>
    <property type="match status" value="1"/>
</dbReference>
<proteinExistence type="inferred from homology"/>
<dbReference type="InterPro" id="IPR045229">
    <property type="entry name" value="TPP_enz"/>
</dbReference>
<organism evidence="8 9">
    <name type="scientific">Inquilinus ginsengisoli</name>
    <dbReference type="NCBI Taxonomy" id="363840"/>
    <lineage>
        <taxon>Bacteria</taxon>
        <taxon>Pseudomonadati</taxon>
        <taxon>Pseudomonadota</taxon>
        <taxon>Alphaproteobacteria</taxon>
        <taxon>Rhodospirillales</taxon>
        <taxon>Rhodospirillaceae</taxon>
        <taxon>Inquilinus</taxon>
    </lineage>
</organism>
<dbReference type="SUPFAM" id="SSF52518">
    <property type="entry name" value="Thiamin diphosphate-binding fold (THDP-binding)"/>
    <property type="match status" value="2"/>
</dbReference>
<dbReference type="Pfam" id="PF02775">
    <property type="entry name" value="TPP_enzyme_C"/>
    <property type="match status" value="1"/>
</dbReference>
<dbReference type="InterPro" id="IPR029061">
    <property type="entry name" value="THDP-binding"/>
</dbReference>
<evidence type="ECO:0000256" key="3">
    <source>
        <dbReference type="ARBA" id="ARBA00023052"/>
    </source>
</evidence>
<dbReference type="Pfam" id="PF00205">
    <property type="entry name" value="TPP_enzyme_M"/>
    <property type="match status" value="1"/>
</dbReference>
<dbReference type="Pfam" id="PF02776">
    <property type="entry name" value="TPP_enzyme_N"/>
    <property type="match status" value="1"/>
</dbReference>
<dbReference type="CDD" id="cd02004">
    <property type="entry name" value="TPP_BZL_OCoD_HPCL"/>
    <property type="match status" value="1"/>
</dbReference>
<evidence type="ECO:0000259" key="7">
    <source>
        <dbReference type="Pfam" id="PF02776"/>
    </source>
</evidence>
<dbReference type="InterPro" id="IPR029035">
    <property type="entry name" value="DHS-like_NAD/FAD-binding_dom"/>
</dbReference>
<feature type="domain" description="Thiamine pyrophosphate enzyme N-terminal TPP-binding" evidence="7">
    <location>
        <begin position="17"/>
        <end position="126"/>
    </location>
</feature>
<comment type="cofactor">
    <cofactor evidence="1">
        <name>thiamine diphosphate</name>
        <dbReference type="ChEBI" id="CHEBI:58937"/>
    </cofactor>
</comment>
<keyword evidence="8" id="KW-0808">Transferase</keyword>
<evidence type="ECO:0000313" key="9">
    <source>
        <dbReference type="Proteomes" id="UP001262410"/>
    </source>
</evidence>
<dbReference type="PANTHER" id="PTHR18968:SF166">
    <property type="entry name" value="2-HYDROXYACYL-COA LYASE 2"/>
    <property type="match status" value="1"/>
</dbReference>
<keyword evidence="9" id="KW-1185">Reference proteome</keyword>
<dbReference type="RefSeq" id="WP_309801842.1">
    <property type="nucleotide sequence ID" value="NZ_JAVDPW010000018.1"/>
</dbReference>
<dbReference type="InterPro" id="IPR012001">
    <property type="entry name" value="Thiamin_PyroP_enz_TPP-bd_dom"/>
</dbReference>
<dbReference type="Gene3D" id="3.40.50.970">
    <property type="match status" value="2"/>
</dbReference>
<dbReference type="PANTHER" id="PTHR18968">
    <property type="entry name" value="THIAMINE PYROPHOSPHATE ENZYMES"/>
    <property type="match status" value="1"/>
</dbReference>
<gene>
    <name evidence="8" type="ORF">E9232_006923</name>
</gene>
<evidence type="ECO:0000256" key="2">
    <source>
        <dbReference type="ARBA" id="ARBA00007812"/>
    </source>
</evidence>
<evidence type="ECO:0000259" key="6">
    <source>
        <dbReference type="Pfam" id="PF02775"/>
    </source>
</evidence>
<comment type="caution">
    <text evidence="8">The sequence shown here is derived from an EMBL/GenBank/DDBJ whole genome shotgun (WGS) entry which is preliminary data.</text>
</comment>
<evidence type="ECO:0000313" key="8">
    <source>
        <dbReference type="EMBL" id="MDR6294369.1"/>
    </source>
</evidence>
<feature type="domain" description="Thiamine pyrophosphate enzyme central" evidence="5">
    <location>
        <begin position="207"/>
        <end position="332"/>
    </location>
</feature>
<evidence type="ECO:0000256" key="1">
    <source>
        <dbReference type="ARBA" id="ARBA00001964"/>
    </source>
</evidence>
<dbReference type="Proteomes" id="UP001262410">
    <property type="component" value="Unassembled WGS sequence"/>
</dbReference>
<dbReference type="InterPro" id="IPR012000">
    <property type="entry name" value="Thiamin_PyroP_enz_cen_dom"/>
</dbReference>
<evidence type="ECO:0000256" key="4">
    <source>
        <dbReference type="RuleBase" id="RU362132"/>
    </source>
</evidence>
<sequence length="567" mass="61275">MPDTAVKEAATTEEVISGGHLVAKALKAEGIDTIFTLCGGHIIDIYDGCLDEGIRIIDVRHEQVAAHAADGYARVTGKPGCAVVTAGPGTTDAITGVANAFRAESPFLLIGGQGALDQHKMGSLQDLPHVDMMRSITKFAANVVTTERVADMCSMAFREAFAGAPGPVYLEIGRDILDGHVPVKKAVFPKAGQYRWSTKSIGDPRDIEKLADILVHAKKPCVLLGQQVWTCRAAEDAINFVRTLNIPAFMNGAGRGTLPPGDPHHFQQTRRYAFDNADVILIVGTPFDFRMGYGKRLGRNATVVQIDLDYRTVGKNRDVSLGLVGDCGAIFAAVTQATSGRVDNGAKGRESWLEELRVEEAKMEAARLPKLRSDASPIHPLRLAYELNEFLTENTVYIGDGGDVVTFSGGVVKPRAPGHWMDPGPLGTLGVGVPFAMASKVAQPEKEVLCLFGDGTFSLTGWDFETMVRFDLPFIGVVGNNSHMNQIRYGQIQKYGPEKGNVGNKLGDVQYSKFAQMLGGYGEEVHEASQIRPALERARESGKPSLINVWIDPDAYAPGTMNQTMYK</sequence>
<keyword evidence="3 4" id="KW-0786">Thiamine pyrophosphate</keyword>
<dbReference type="InterPro" id="IPR011766">
    <property type="entry name" value="TPP_enzyme_TPP-bd"/>
</dbReference>
<dbReference type="GO" id="GO:0003984">
    <property type="term" value="F:acetolactate synthase activity"/>
    <property type="evidence" value="ECO:0007669"/>
    <property type="project" value="UniProtKB-EC"/>
</dbReference>
<dbReference type="EC" id="2.2.1.6" evidence="8"/>
<feature type="domain" description="Thiamine pyrophosphate enzyme TPP-binding" evidence="6">
    <location>
        <begin position="403"/>
        <end position="549"/>
    </location>
</feature>
<accession>A0ABU1K0H6</accession>
<comment type="similarity">
    <text evidence="2 4">Belongs to the TPP enzyme family.</text>
</comment>
<name>A0ABU1K0H6_9PROT</name>
<dbReference type="EMBL" id="JAVDPW010000018">
    <property type="protein sequence ID" value="MDR6294369.1"/>
    <property type="molecule type" value="Genomic_DNA"/>
</dbReference>
<dbReference type="Gene3D" id="3.40.50.1220">
    <property type="entry name" value="TPP-binding domain"/>
    <property type="match status" value="1"/>
</dbReference>
<dbReference type="CDD" id="cd07035">
    <property type="entry name" value="TPP_PYR_POX_like"/>
    <property type="match status" value="1"/>
</dbReference>
<evidence type="ECO:0000259" key="5">
    <source>
        <dbReference type="Pfam" id="PF00205"/>
    </source>
</evidence>
<reference evidence="8 9" key="1">
    <citation type="submission" date="2023-07" db="EMBL/GenBank/DDBJ databases">
        <title>Sorghum-associated microbial communities from plants grown in Nebraska, USA.</title>
        <authorList>
            <person name="Schachtman D."/>
        </authorList>
    </citation>
    <scope>NUCLEOTIDE SEQUENCE [LARGE SCALE GENOMIC DNA]</scope>
    <source>
        <strain evidence="8 9">584</strain>
    </source>
</reference>